<comment type="caution">
    <text evidence="1">The sequence shown here is derived from an EMBL/GenBank/DDBJ whole genome shotgun (WGS) entry which is preliminary data.</text>
</comment>
<gene>
    <name evidence="1" type="ORF">J2Z43_002328</name>
</gene>
<accession>A0ABS4EDC3</accession>
<protein>
    <submittedName>
        <fullName evidence="1">Uncharacterized protein</fullName>
    </submittedName>
</protein>
<evidence type="ECO:0000313" key="1">
    <source>
        <dbReference type="EMBL" id="MBP1855927.1"/>
    </source>
</evidence>
<dbReference type="EMBL" id="JAGGJX010000005">
    <property type="protein sequence ID" value="MBP1855927.1"/>
    <property type="molecule type" value="Genomic_DNA"/>
</dbReference>
<sequence>MESIDKVSIDSLSKKDLLLIIKALEFTNETTKLDDFIDLRNNIVKELCFLTNTTESDFINYLETHSNNI</sequence>
<dbReference type="Proteomes" id="UP000767291">
    <property type="component" value="Unassembled WGS sequence"/>
</dbReference>
<proteinExistence type="predicted"/>
<evidence type="ECO:0000313" key="2">
    <source>
        <dbReference type="Proteomes" id="UP000767291"/>
    </source>
</evidence>
<keyword evidence="2" id="KW-1185">Reference proteome</keyword>
<name>A0ABS4EDC3_9FIRM</name>
<organism evidence="1 2">
    <name type="scientific">Metaclostridioides mangenotii</name>
    <dbReference type="NCBI Taxonomy" id="1540"/>
    <lineage>
        <taxon>Bacteria</taxon>
        <taxon>Bacillati</taxon>
        <taxon>Bacillota</taxon>
        <taxon>Clostridia</taxon>
        <taxon>Peptostreptococcales</taxon>
        <taxon>Peptostreptococcaceae</taxon>
        <taxon>Metaclostridioides</taxon>
    </lineage>
</organism>
<dbReference type="RefSeq" id="WP_024620818.1">
    <property type="nucleotide sequence ID" value="NZ_BAAACS010000019.1"/>
</dbReference>
<reference evidence="1 2" key="1">
    <citation type="submission" date="2021-03" db="EMBL/GenBank/DDBJ databases">
        <title>Genomic Encyclopedia of Type Strains, Phase IV (KMG-IV): sequencing the most valuable type-strain genomes for metagenomic binning, comparative biology and taxonomic classification.</title>
        <authorList>
            <person name="Goeker M."/>
        </authorList>
    </citation>
    <scope>NUCLEOTIDE SEQUENCE [LARGE SCALE GENOMIC DNA]</scope>
    <source>
        <strain evidence="1 2">DSM 1289</strain>
    </source>
</reference>